<name>A0A8G2BWH3_9BACT</name>
<evidence type="ECO:0008006" key="4">
    <source>
        <dbReference type="Google" id="ProtNLM"/>
    </source>
</evidence>
<dbReference type="PANTHER" id="PTHR47406:SF2">
    <property type="entry name" value="ALPHA GLUCURONIDASE N-TERMINAL DOMAIN-CONTAINING PROTEIN"/>
    <property type="match status" value="1"/>
</dbReference>
<feature type="chain" id="PRO_5034082726" description="DUF4838 domain-containing protein" evidence="1">
    <location>
        <begin position="19"/>
        <end position="338"/>
    </location>
</feature>
<dbReference type="InterPro" id="IPR032287">
    <property type="entry name" value="DUF4838"/>
</dbReference>
<evidence type="ECO:0000313" key="3">
    <source>
        <dbReference type="Proteomes" id="UP000236725"/>
    </source>
</evidence>
<organism evidence="2 3">
    <name type="scientific">Parabacteroides chinchillae</name>
    <dbReference type="NCBI Taxonomy" id="871327"/>
    <lineage>
        <taxon>Bacteria</taxon>
        <taxon>Pseudomonadati</taxon>
        <taxon>Bacteroidota</taxon>
        <taxon>Bacteroidia</taxon>
        <taxon>Bacteroidales</taxon>
        <taxon>Tannerellaceae</taxon>
        <taxon>Parabacteroides</taxon>
    </lineage>
</organism>
<accession>A0A8G2BWH3</accession>
<keyword evidence="1" id="KW-0732">Signal</keyword>
<dbReference type="AlphaFoldDB" id="A0A8G2BWH3"/>
<reference evidence="2 3" key="1">
    <citation type="submission" date="2016-10" db="EMBL/GenBank/DDBJ databases">
        <authorList>
            <person name="Varghese N."/>
            <person name="Submissions S."/>
        </authorList>
    </citation>
    <scope>NUCLEOTIDE SEQUENCE [LARGE SCALE GENOMIC DNA]</scope>
    <source>
        <strain evidence="2 3">DSM 29073</strain>
    </source>
</reference>
<dbReference type="Pfam" id="PF16126">
    <property type="entry name" value="DUF4838"/>
    <property type="match status" value="1"/>
</dbReference>
<evidence type="ECO:0000313" key="2">
    <source>
        <dbReference type="EMBL" id="SEF89255.1"/>
    </source>
</evidence>
<feature type="signal peptide" evidence="1">
    <location>
        <begin position="1"/>
        <end position="18"/>
    </location>
</feature>
<dbReference type="Proteomes" id="UP000236725">
    <property type="component" value="Unassembled WGS sequence"/>
</dbReference>
<dbReference type="EMBL" id="FNVS01000009">
    <property type="protein sequence ID" value="SEF89255.1"/>
    <property type="molecule type" value="Genomic_DNA"/>
</dbReference>
<dbReference type="PANTHER" id="PTHR47406">
    <property type="entry name" value="COAGULATION FACTOR 5/8 TYPE, C-TERMINAL"/>
    <property type="match status" value="1"/>
</dbReference>
<gene>
    <name evidence="2" type="ORF">SAMN05444001_1099</name>
</gene>
<proteinExistence type="predicted"/>
<keyword evidence="3" id="KW-1185">Reference proteome</keyword>
<evidence type="ECO:0000256" key="1">
    <source>
        <dbReference type="SAM" id="SignalP"/>
    </source>
</evidence>
<sequence length="338" mass="38670">MKKLLLSLLVLLLCACHSEESFFKMRGVVLSVHDLETVDWPRLAADNGINTIGTHVTPKEVEAFIKSEKGQKFLADCNKYGIQVEHQLHAIHELLPRELFSEDSTLFRMDENGNRVADFNCCASSSKALDIIAENAIHYAKLLPSTNHRYYYWLDDGAPLCFCPECAHLSGSEQALMIENRIIQGLKTIDPKAQLAHLAYHTTMEAPKKVKPADGIFLEFAPFYRSWEKPLSDEFASGRGMTHAENIRFLEDNLKVFPAETAVVLEYWLDVSLFSDWKKPAVKLPWHPDVFMSDLETYAGFGIKNITSFAVYMDDRYWQQYPDQTFLKDYGEGMKRLQ</sequence>
<comment type="caution">
    <text evidence="2">The sequence shown here is derived from an EMBL/GenBank/DDBJ whole genome shotgun (WGS) entry which is preliminary data.</text>
</comment>
<protein>
    <recommendedName>
        <fullName evidence="4">DUF4838 domain-containing protein</fullName>
    </recommendedName>
</protein>
<dbReference type="PROSITE" id="PS51257">
    <property type="entry name" value="PROKAR_LIPOPROTEIN"/>
    <property type="match status" value="1"/>
</dbReference>